<dbReference type="PROSITE" id="PS50994">
    <property type="entry name" value="INTEGRASE"/>
    <property type="match status" value="1"/>
</dbReference>
<keyword evidence="4" id="KW-1185">Reference proteome</keyword>
<evidence type="ECO:0000313" key="3">
    <source>
        <dbReference type="EMBL" id="KUN81073.1"/>
    </source>
</evidence>
<dbReference type="Proteomes" id="UP000053024">
    <property type="component" value="Unassembled WGS sequence"/>
</dbReference>
<dbReference type="InterPro" id="IPR012337">
    <property type="entry name" value="RNaseH-like_sf"/>
</dbReference>
<dbReference type="InterPro" id="IPR036397">
    <property type="entry name" value="RNaseH_sf"/>
</dbReference>
<feature type="region of interest" description="Disordered" evidence="1">
    <location>
        <begin position="265"/>
        <end position="292"/>
    </location>
</feature>
<reference evidence="3 4" key="1">
    <citation type="submission" date="2015-10" db="EMBL/GenBank/DDBJ databases">
        <title>Draft genome sequence of Streptomyces bungoensis DSM 41781, type strain for the species Streptomyces bungoensis.</title>
        <authorList>
            <person name="Ruckert C."/>
            <person name="Winkler A."/>
            <person name="Kalinowski J."/>
            <person name="Kampfer P."/>
            <person name="Glaeser S."/>
        </authorList>
    </citation>
    <scope>NUCLEOTIDE SEQUENCE [LARGE SCALE GENOMIC DNA]</scope>
    <source>
        <strain evidence="3 4">DSM 41781</strain>
    </source>
</reference>
<evidence type="ECO:0000259" key="2">
    <source>
        <dbReference type="PROSITE" id="PS50994"/>
    </source>
</evidence>
<dbReference type="GO" id="GO:0003676">
    <property type="term" value="F:nucleic acid binding"/>
    <property type="evidence" value="ECO:0007669"/>
    <property type="project" value="InterPro"/>
</dbReference>
<protein>
    <recommendedName>
        <fullName evidence="2">Integrase catalytic domain-containing protein</fullName>
    </recommendedName>
</protein>
<dbReference type="InterPro" id="IPR001584">
    <property type="entry name" value="Integrase_cat-core"/>
</dbReference>
<accession>A0A117RB50</accession>
<sequence>MAPGELVMLDSTVLDAFVVLDDGVVERPELTIALDVATRTICAAVLRTKGTRSVDAAQLLAQMMVPAPMRPGWVEALAMEHSVVPYERLLSVDARLEGAAARPVITPQTVVVDQGKVFVSSSFIAACESLGISVQPAPPGNGPAKGHVERTFSSINTLFVQHVAAYTASYTGERGKGAEGEAVCMLAQLDDLLQEWIICGWQEREHDGLRHPMMPQCALSPNEMWAALVRHDGHHGLECGRAALATPTAPRKGRATAERAGFEPAWAREGPDREASSLVPDQPLRAPLHAPGCPSARLPFAEPTVAGTADRALTRSPEHAPNCSVYRSPGRARPFNP</sequence>
<evidence type="ECO:0000313" key="4">
    <source>
        <dbReference type="Proteomes" id="UP000053024"/>
    </source>
</evidence>
<evidence type="ECO:0000256" key="1">
    <source>
        <dbReference type="SAM" id="MobiDB-lite"/>
    </source>
</evidence>
<gene>
    <name evidence="3" type="ORF">AQJ66_24720</name>
</gene>
<comment type="caution">
    <text evidence="3">The sequence shown here is derived from an EMBL/GenBank/DDBJ whole genome shotgun (WGS) entry which is preliminary data.</text>
</comment>
<feature type="region of interest" description="Disordered" evidence="1">
    <location>
        <begin position="306"/>
        <end position="337"/>
    </location>
</feature>
<dbReference type="AlphaFoldDB" id="A0A117RB50"/>
<name>A0A117RB50_9ACTN</name>
<organism evidence="3 4">
    <name type="scientific">Streptomyces bungoensis</name>
    <dbReference type="NCBI Taxonomy" id="285568"/>
    <lineage>
        <taxon>Bacteria</taxon>
        <taxon>Bacillati</taxon>
        <taxon>Actinomycetota</taxon>
        <taxon>Actinomycetes</taxon>
        <taxon>Kitasatosporales</taxon>
        <taxon>Streptomycetaceae</taxon>
        <taxon>Streptomyces</taxon>
    </lineage>
</organism>
<dbReference type="Gene3D" id="3.30.420.10">
    <property type="entry name" value="Ribonuclease H-like superfamily/Ribonuclease H"/>
    <property type="match status" value="1"/>
</dbReference>
<feature type="domain" description="Integrase catalytic" evidence="2">
    <location>
        <begin position="1"/>
        <end position="229"/>
    </location>
</feature>
<proteinExistence type="predicted"/>
<dbReference type="SUPFAM" id="SSF53098">
    <property type="entry name" value="Ribonuclease H-like"/>
    <property type="match status" value="1"/>
</dbReference>
<dbReference type="STRING" id="285568.AQJ66_24720"/>
<dbReference type="EMBL" id="LMWX01000043">
    <property type="protein sequence ID" value="KUN81073.1"/>
    <property type="molecule type" value="Genomic_DNA"/>
</dbReference>
<dbReference type="GO" id="GO:0015074">
    <property type="term" value="P:DNA integration"/>
    <property type="evidence" value="ECO:0007669"/>
    <property type="project" value="InterPro"/>
</dbReference>